<accession>A0AAP0RXU8</accession>
<reference evidence="2 3" key="1">
    <citation type="journal article" date="2024" name="Plant J.">
        <title>Genome sequences and population genomics reveal climatic adaptation and genomic divergence between two closely related sweetgum species.</title>
        <authorList>
            <person name="Xu W.Q."/>
            <person name="Ren C.Q."/>
            <person name="Zhang X.Y."/>
            <person name="Comes H.P."/>
            <person name="Liu X.H."/>
            <person name="Li Y.G."/>
            <person name="Kettle C.J."/>
            <person name="Jalonen R."/>
            <person name="Gaisberger H."/>
            <person name="Ma Y.Z."/>
            <person name="Qiu Y.X."/>
        </authorList>
    </citation>
    <scope>NUCLEOTIDE SEQUENCE [LARGE SCALE GENOMIC DNA]</scope>
    <source>
        <strain evidence="2">Hangzhou</strain>
    </source>
</reference>
<dbReference type="PANTHER" id="PTHR23272">
    <property type="entry name" value="BED FINGER-RELATED"/>
    <property type="match status" value="1"/>
</dbReference>
<evidence type="ECO:0000259" key="1">
    <source>
        <dbReference type="Pfam" id="PF05699"/>
    </source>
</evidence>
<dbReference type="InterPro" id="IPR012337">
    <property type="entry name" value="RNaseH-like_sf"/>
</dbReference>
<evidence type="ECO:0000313" key="2">
    <source>
        <dbReference type="EMBL" id="KAK9284011.1"/>
    </source>
</evidence>
<dbReference type="AlphaFoldDB" id="A0AAP0RXU8"/>
<gene>
    <name evidence="2" type="ORF">L1049_012270</name>
</gene>
<feature type="domain" description="HAT C-terminal dimerisation" evidence="1">
    <location>
        <begin position="63"/>
        <end position="147"/>
    </location>
</feature>
<organism evidence="2 3">
    <name type="scientific">Liquidambar formosana</name>
    <name type="common">Formosan gum</name>
    <dbReference type="NCBI Taxonomy" id="63359"/>
    <lineage>
        <taxon>Eukaryota</taxon>
        <taxon>Viridiplantae</taxon>
        <taxon>Streptophyta</taxon>
        <taxon>Embryophyta</taxon>
        <taxon>Tracheophyta</taxon>
        <taxon>Spermatophyta</taxon>
        <taxon>Magnoliopsida</taxon>
        <taxon>eudicotyledons</taxon>
        <taxon>Gunneridae</taxon>
        <taxon>Pentapetalae</taxon>
        <taxon>Saxifragales</taxon>
        <taxon>Altingiaceae</taxon>
        <taxon>Liquidambar</taxon>
    </lineage>
</organism>
<dbReference type="Pfam" id="PF05699">
    <property type="entry name" value="Dimer_Tnp_hAT"/>
    <property type="match status" value="1"/>
</dbReference>
<dbReference type="SUPFAM" id="SSF53098">
    <property type="entry name" value="Ribonuclease H-like"/>
    <property type="match status" value="1"/>
</dbReference>
<evidence type="ECO:0000313" key="3">
    <source>
        <dbReference type="Proteomes" id="UP001415857"/>
    </source>
</evidence>
<name>A0AAP0RXU8_LIQFO</name>
<dbReference type="Proteomes" id="UP001415857">
    <property type="component" value="Unassembled WGS sequence"/>
</dbReference>
<dbReference type="PANTHER" id="PTHR23272:SF194">
    <property type="entry name" value="ZINC FINGER BED DOMAIN-CONTAINING PROTEIN DAYSLEEPER-LIKE"/>
    <property type="match status" value="1"/>
</dbReference>
<dbReference type="GO" id="GO:0046983">
    <property type="term" value="F:protein dimerization activity"/>
    <property type="evidence" value="ECO:0007669"/>
    <property type="project" value="InterPro"/>
</dbReference>
<proteinExistence type="predicted"/>
<dbReference type="EMBL" id="JBBPBK010000006">
    <property type="protein sequence ID" value="KAK9284011.1"/>
    <property type="molecule type" value="Genomic_DNA"/>
</dbReference>
<dbReference type="InterPro" id="IPR008906">
    <property type="entry name" value="HATC_C_dom"/>
</dbReference>
<protein>
    <recommendedName>
        <fullName evidence="1">HAT C-terminal dimerisation domain-containing protein</fullName>
    </recommendedName>
</protein>
<comment type="caution">
    <text evidence="2">The sequence shown here is derived from an EMBL/GenBank/DDBJ whole genome shotgun (WGS) entry which is preliminary data.</text>
</comment>
<sequence length="153" mass="17408">MNHDKLYSLFEKNVRASSTTCNQALVGSSSGVGGFDDDFGDESQEFDVFESQHGDVNRKKSQLDLYLEEPPRIDRKQHPNWDVLNFWKVNCVLYQELSFVARDILSIPITTIASELACSIGGRIIDKYRNSLVPRNAEALVCTHDWLYGYIKS</sequence>
<keyword evidence="3" id="KW-1185">Reference proteome</keyword>